<organism evidence="1 2">
    <name type="scientific">Actinomadura algeriensis</name>
    <dbReference type="NCBI Taxonomy" id="1679523"/>
    <lineage>
        <taxon>Bacteria</taxon>
        <taxon>Bacillati</taxon>
        <taxon>Actinomycetota</taxon>
        <taxon>Actinomycetes</taxon>
        <taxon>Streptosporangiales</taxon>
        <taxon>Thermomonosporaceae</taxon>
        <taxon>Actinomadura</taxon>
    </lineage>
</organism>
<proteinExistence type="predicted"/>
<keyword evidence="2" id="KW-1185">Reference proteome</keyword>
<reference evidence="1 2" key="1">
    <citation type="submission" date="2020-10" db="EMBL/GenBank/DDBJ databases">
        <title>Sequencing the genomes of 1000 actinobacteria strains.</title>
        <authorList>
            <person name="Klenk H.-P."/>
        </authorList>
    </citation>
    <scope>NUCLEOTIDE SEQUENCE [LARGE SCALE GENOMIC DNA]</scope>
    <source>
        <strain evidence="1 2">DSM 46744</strain>
    </source>
</reference>
<dbReference type="InterPro" id="IPR037883">
    <property type="entry name" value="Knr4/Smi1-like_sf"/>
</dbReference>
<gene>
    <name evidence="1" type="ORF">H4W34_006557</name>
</gene>
<dbReference type="Proteomes" id="UP000627838">
    <property type="component" value="Unassembled WGS sequence"/>
</dbReference>
<comment type="caution">
    <text evidence="1">The sequence shown here is derived from an EMBL/GenBank/DDBJ whole genome shotgun (WGS) entry which is preliminary data.</text>
</comment>
<accession>A0ABR9K1J5</accession>
<evidence type="ECO:0008006" key="3">
    <source>
        <dbReference type="Google" id="ProtNLM"/>
    </source>
</evidence>
<protein>
    <recommendedName>
        <fullName evidence="3">SMI1/KNR4 family protein</fullName>
    </recommendedName>
</protein>
<dbReference type="RefSeq" id="WP_192762724.1">
    <property type="nucleotide sequence ID" value="NZ_JADBDZ010000001.1"/>
</dbReference>
<name>A0ABR9K1J5_9ACTN</name>
<sequence>MTELGRLPKLVPPPASPVDADADWTRVEDALGLPLPREFTEIARRYGRGVFCHEFSICTPEQMIEENPGRLEDLRFILQDTGVVCPHPVHPEPGGLVLWGSDSIGGTLAWLTEPAGSPDRWKTVYWTRDDEFEYPEGGVAAVLTGLVENLTARMRADGQDVDGPWFDPYRKDVHVYLRLTEADGAPPYEERLRILRACLAPTGARGGFRGADGARQDHFAAADGQWDLTYETAYGHQLRVAYPPGTDTRVRDALLPAIDAMGCRVEGVLPVHGTPHWPELA</sequence>
<evidence type="ECO:0000313" key="2">
    <source>
        <dbReference type="Proteomes" id="UP000627838"/>
    </source>
</evidence>
<evidence type="ECO:0000313" key="1">
    <source>
        <dbReference type="EMBL" id="MBE1536724.1"/>
    </source>
</evidence>
<dbReference type="SUPFAM" id="SSF160631">
    <property type="entry name" value="SMI1/KNR4-like"/>
    <property type="match status" value="1"/>
</dbReference>
<dbReference type="EMBL" id="JADBDZ010000001">
    <property type="protein sequence ID" value="MBE1536724.1"/>
    <property type="molecule type" value="Genomic_DNA"/>
</dbReference>